<comment type="caution">
    <text evidence="1">The sequence shown here is derived from an EMBL/GenBank/DDBJ whole genome shotgun (WGS) entry which is preliminary data.</text>
</comment>
<proteinExistence type="predicted"/>
<accession>A0ABQ6IB11</accession>
<organism evidence="1 2">
    <name type="scientific">Demequina litorisediminis</name>
    <dbReference type="NCBI Taxonomy" id="1849022"/>
    <lineage>
        <taxon>Bacteria</taxon>
        <taxon>Bacillati</taxon>
        <taxon>Actinomycetota</taxon>
        <taxon>Actinomycetes</taxon>
        <taxon>Micrococcales</taxon>
        <taxon>Demequinaceae</taxon>
        <taxon>Demequina</taxon>
    </lineage>
</organism>
<gene>
    <name evidence="1" type="ORF">GCM10025876_01370</name>
</gene>
<evidence type="ECO:0008006" key="3">
    <source>
        <dbReference type="Google" id="ProtNLM"/>
    </source>
</evidence>
<dbReference type="EMBL" id="BSUN01000001">
    <property type="protein sequence ID" value="GMA33933.1"/>
    <property type="molecule type" value="Genomic_DNA"/>
</dbReference>
<reference evidence="2" key="1">
    <citation type="journal article" date="2019" name="Int. J. Syst. Evol. Microbiol.">
        <title>The Global Catalogue of Microorganisms (GCM) 10K type strain sequencing project: providing services to taxonomists for standard genome sequencing and annotation.</title>
        <authorList>
            <consortium name="The Broad Institute Genomics Platform"/>
            <consortium name="The Broad Institute Genome Sequencing Center for Infectious Disease"/>
            <person name="Wu L."/>
            <person name="Ma J."/>
        </authorList>
    </citation>
    <scope>NUCLEOTIDE SEQUENCE [LARGE SCALE GENOMIC DNA]</scope>
    <source>
        <strain evidence="2">NBRC 112299</strain>
    </source>
</reference>
<dbReference type="Proteomes" id="UP001157125">
    <property type="component" value="Unassembled WGS sequence"/>
</dbReference>
<protein>
    <recommendedName>
        <fullName evidence="3">Roadblock/LAMTOR2 domain-containing protein</fullName>
    </recommendedName>
</protein>
<sequence length="144" mass="15061">MVGAEMDSAAAEHGTPRRTILLAEAGAVTSAAAAPGAVSGRASKSAAPSLEIEDTPCYALLSATGLVARTTDDEAPVRDGRRSAHDVLRSVLHTSTRADIGVVTSAGRVLRLSMMEPVRHRPHQRAAVARWRLAAVRAPHARQG</sequence>
<dbReference type="SUPFAM" id="SSF101904">
    <property type="entry name" value="GyrA/ParC C-terminal domain-like"/>
    <property type="match status" value="1"/>
</dbReference>
<dbReference type="InterPro" id="IPR035516">
    <property type="entry name" value="Gyrase/topoIV_suA_C"/>
</dbReference>
<evidence type="ECO:0000313" key="2">
    <source>
        <dbReference type="Proteomes" id="UP001157125"/>
    </source>
</evidence>
<name>A0ABQ6IB11_9MICO</name>
<evidence type="ECO:0000313" key="1">
    <source>
        <dbReference type="EMBL" id="GMA33933.1"/>
    </source>
</evidence>
<keyword evidence="2" id="KW-1185">Reference proteome</keyword>